<dbReference type="EMBL" id="MN740576">
    <property type="protein sequence ID" value="QHU34635.1"/>
    <property type="molecule type" value="Genomic_DNA"/>
</dbReference>
<dbReference type="Pfam" id="PF00145">
    <property type="entry name" value="DNA_methylase"/>
    <property type="match status" value="1"/>
</dbReference>
<dbReference type="GO" id="GO:0032259">
    <property type="term" value="P:methylation"/>
    <property type="evidence" value="ECO:0007669"/>
    <property type="project" value="UniProtKB-KW"/>
</dbReference>
<evidence type="ECO:0000256" key="3">
    <source>
        <dbReference type="ARBA" id="ARBA00022691"/>
    </source>
</evidence>
<dbReference type="GO" id="GO:0008168">
    <property type="term" value="F:methyltransferase activity"/>
    <property type="evidence" value="ECO:0007669"/>
    <property type="project" value="UniProtKB-KW"/>
</dbReference>
<keyword evidence="1" id="KW-0489">Methyltransferase</keyword>
<evidence type="ECO:0000313" key="4">
    <source>
        <dbReference type="EMBL" id="QHU34635.1"/>
    </source>
</evidence>
<accession>A0A6C0LX68</accession>
<dbReference type="InterPro" id="IPR050750">
    <property type="entry name" value="C5-MTase"/>
</dbReference>
<keyword evidence="2" id="KW-0808">Transferase</keyword>
<dbReference type="PANTHER" id="PTHR46098">
    <property type="entry name" value="TRNA (CYTOSINE(38)-C(5))-METHYLTRANSFERASE"/>
    <property type="match status" value="1"/>
</dbReference>
<dbReference type="InterPro" id="IPR029063">
    <property type="entry name" value="SAM-dependent_MTases_sf"/>
</dbReference>
<reference evidence="4" key="1">
    <citation type="journal article" date="2020" name="Nature">
        <title>Giant virus diversity and host interactions through global metagenomics.</title>
        <authorList>
            <person name="Schulz F."/>
            <person name="Roux S."/>
            <person name="Paez-Espino D."/>
            <person name="Jungbluth S."/>
            <person name="Walsh D.A."/>
            <person name="Denef V.J."/>
            <person name="McMahon K.D."/>
            <person name="Konstantinidis K.T."/>
            <person name="Eloe-Fadrosh E.A."/>
            <person name="Kyrpides N.C."/>
            <person name="Woyke T."/>
        </authorList>
    </citation>
    <scope>NUCLEOTIDE SEQUENCE</scope>
    <source>
        <strain evidence="4">GVMAG-S-1016713-169</strain>
    </source>
</reference>
<evidence type="ECO:0008006" key="5">
    <source>
        <dbReference type="Google" id="ProtNLM"/>
    </source>
</evidence>
<sequence>MNTCIKVGTDCSGIEAPIQALKQLGIQYNHVFSSEIDKYAVQSIKANYHPKTIFGDITNRNNDDLEDIDLYVAGFPCQPFSTAGVRKGFDDKKGNIFWSCVDVIKKKRPKWFILENVKGLLHHDKKKKSDKNGRTWNVIWETLKLLNKDGYTVKWKLLNTKDYGVPQSRERVFIVGKLNGDFDWPPESPMDNIINYVDHTNKIRKEWGRRNTLDNVRSDAVFIDIEFLHYTNFPNSHKVSPCLLARPCSLWCVPYHRYATCKEHLDLQGFKDFKQVVSNSQMKKQAGNSMSVNVVSAILNEIL</sequence>
<dbReference type="SUPFAM" id="SSF53335">
    <property type="entry name" value="S-adenosyl-L-methionine-dependent methyltransferases"/>
    <property type="match status" value="1"/>
</dbReference>
<proteinExistence type="predicted"/>
<keyword evidence="3" id="KW-0949">S-adenosyl-L-methionine</keyword>
<dbReference type="PANTHER" id="PTHR46098:SF1">
    <property type="entry name" value="TRNA (CYTOSINE(38)-C(5))-METHYLTRANSFERASE"/>
    <property type="match status" value="1"/>
</dbReference>
<dbReference type="NCBIfam" id="TIGR00675">
    <property type="entry name" value="dcm"/>
    <property type="match status" value="1"/>
</dbReference>
<protein>
    <recommendedName>
        <fullName evidence="5">DNA (cytosine-5-)-methyltransferase</fullName>
    </recommendedName>
</protein>
<dbReference type="Gene3D" id="3.90.120.10">
    <property type="entry name" value="DNA Methylase, subunit A, domain 2"/>
    <property type="match status" value="1"/>
</dbReference>
<name>A0A6C0LX68_9ZZZZ</name>
<dbReference type="Gene3D" id="3.40.50.150">
    <property type="entry name" value="Vaccinia Virus protein VP39"/>
    <property type="match status" value="1"/>
</dbReference>
<dbReference type="InterPro" id="IPR001525">
    <property type="entry name" value="C5_MeTfrase"/>
</dbReference>
<dbReference type="PROSITE" id="PS51679">
    <property type="entry name" value="SAM_MT_C5"/>
    <property type="match status" value="1"/>
</dbReference>
<dbReference type="AlphaFoldDB" id="A0A6C0LX68"/>
<evidence type="ECO:0000256" key="1">
    <source>
        <dbReference type="ARBA" id="ARBA00022603"/>
    </source>
</evidence>
<organism evidence="4">
    <name type="scientific">viral metagenome</name>
    <dbReference type="NCBI Taxonomy" id="1070528"/>
    <lineage>
        <taxon>unclassified sequences</taxon>
        <taxon>metagenomes</taxon>
        <taxon>organismal metagenomes</taxon>
    </lineage>
</organism>
<evidence type="ECO:0000256" key="2">
    <source>
        <dbReference type="ARBA" id="ARBA00022679"/>
    </source>
</evidence>
<dbReference type="PRINTS" id="PR00105">
    <property type="entry name" value="C5METTRFRASE"/>
</dbReference>